<reference evidence="1" key="1">
    <citation type="submission" date="2025-08" db="UniProtKB">
        <authorList>
            <consortium name="Ensembl"/>
        </authorList>
    </citation>
    <scope>IDENTIFICATION</scope>
</reference>
<reference evidence="1" key="2">
    <citation type="submission" date="2025-09" db="UniProtKB">
        <authorList>
            <consortium name="Ensembl"/>
        </authorList>
    </citation>
    <scope>IDENTIFICATION</scope>
</reference>
<dbReference type="Ensembl" id="ENSMALT00000033532.1">
    <property type="protein sequence ID" value="ENSMALP00000032970.1"/>
    <property type="gene ID" value="ENSMALG00000022681.1"/>
</dbReference>
<accession>A0A3Q3KHC0</accession>
<sequence>MPECVSVSEFVQEVQEDWSSPTTSSFTSKMISCKNTVYLLEEVSADRGGGQASSSSSPVQMKFSSCVVAHPPGLISSDLCST</sequence>
<organism evidence="1 2">
    <name type="scientific">Monopterus albus</name>
    <name type="common">Swamp eel</name>
    <dbReference type="NCBI Taxonomy" id="43700"/>
    <lineage>
        <taxon>Eukaryota</taxon>
        <taxon>Metazoa</taxon>
        <taxon>Chordata</taxon>
        <taxon>Craniata</taxon>
        <taxon>Vertebrata</taxon>
        <taxon>Euteleostomi</taxon>
        <taxon>Actinopterygii</taxon>
        <taxon>Neopterygii</taxon>
        <taxon>Teleostei</taxon>
        <taxon>Neoteleostei</taxon>
        <taxon>Acanthomorphata</taxon>
        <taxon>Anabantaria</taxon>
        <taxon>Synbranchiformes</taxon>
        <taxon>Synbranchidae</taxon>
        <taxon>Monopterus</taxon>
    </lineage>
</organism>
<dbReference type="Proteomes" id="UP000261600">
    <property type="component" value="Unplaced"/>
</dbReference>
<proteinExistence type="predicted"/>
<dbReference type="AlphaFoldDB" id="A0A3Q3KHC0"/>
<evidence type="ECO:0000313" key="1">
    <source>
        <dbReference type="Ensembl" id="ENSMALP00000032970.1"/>
    </source>
</evidence>
<protein>
    <submittedName>
        <fullName evidence="1">Uncharacterized protein</fullName>
    </submittedName>
</protein>
<evidence type="ECO:0000313" key="2">
    <source>
        <dbReference type="Proteomes" id="UP000261600"/>
    </source>
</evidence>
<keyword evidence="2" id="KW-1185">Reference proteome</keyword>
<name>A0A3Q3KHC0_MONAL</name>
<dbReference type="STRING" id="43700.ENSMALP00000032970"/>